<dbReference type="SUPFAM" id="SSF52129">
    <property type="entry name" value="Caspase-like"/>
    <property type="match status" value="1"/>
</dbReference>
<evidence type="ECO:0000259" key="1">
    <source>
        <dbReference type="PROSITE" id="PS50208"/>
    </source>
</evidence>
<organism evidence="2 3">
    <name type="scientific">Beggiatoa leptomitoformis</name>
    <dbReference type="NCBI Taxonomy" id="288004"/>
    <lineage>
        <taxon>Bacteria</taxon>
        <taxon>Pseudomonadati</taxon>
        <taxon>Pseudomonadota</taxon>
        <taxon>Gammaproteobacteria</taxon>
        <taxon>Thiotrichales</taxon>
        <taxon>Thiotrichaceae</taxon>
        <taxon>Beggiatoa</taxon>
    </lineage>
</organism>
<accession>A0A650GRF1</accession>
<dbReference type="SUPFAM" id="SSF56436">
    <property type="entry name" value="C-type lectin-like"/>
    <property type="match status" value="1"/>
</dbReference>
<dbReference type="InterPro" id="IPR001309">
    <property type="entry name" value="Pept_C14_p20"/>
</dbReference>
<dbReference type="Proteomes" id="UP000234271">
    <property type="component" value="Chromosome"/>
</dbReference>
<gene>
    <name evidence="2" type="ORF">BLE401_18435</name>
</gene>
<dbReference type="Gene3D" id="3.40.50.1460">
    <property type="match status" value="1"/>
</dbReference>
<dbReference type="InterPro" id="IPR005532">
    <property type="entry name" value="SUMF_dom"/>
</dbReference>
<dbReference type="PANTHER" id="PTHR23150">
    <property type="entry name" value="SULFATASE MODIFYING FACTOR 1, 2"/>
    <property type="match status" value="1"/>
</dbReference>
<proteinExistence type="predicted"/>
<dbReference type="GO" id="GO:0120147">
    <property type="term" value="F:formylglycine-generating oxidase activity"/>
    <property type="evidence" value="ECO:0007669"/>
    <property type="project" value="TreeGrafter"/>
</dbReference>
<dbReference type="InterPro" id="IPR029030">
    <property type="entry name" value="Caspase-like_dom_sf"/>
</dbReference>
<dbReference type="GO" id="GO:0004197">
    <property type="term" value="F:cysteine-type endopeptidase activity"/>
    <property type="evidence" value="ECO:0007669"/>
    <property type="project" value="InterPro"/>
</dbReference>
<sequence>MKSRDLWRLFSICGLLLYASLASAGLRFALIIGNSAYPPKQLGINDLGTLNNPRNDATDMAALLQQFGFILVDDKGQNRPLIDANKQQMDGAIDKFIAVLQKNPDAEAWFYYSGHGIYLKDVNRPSESANYLLPIGNKYQASNPAFIKYNAVNAHLLKERLENTPLKNRLIILDTCRDRLELSGNKGYSGGEEFRPMTPNLGLLVVYATLHSYSSFENEKERNSRFTEFLLSSLKRNSNQDIYKIIGETISGVLSSNSTLPSEKRQVPSVEGILNGSFCLGECFPVPIPATPAPVIPERLPKTITNSLGMELVLIPAGSFMMGSNEGKADEYPMHEVKIDKPFYMGKYEVTVGEFRAFIAEKGYKTENDCYSWMKSYLEQEGEYNWKQVGFKQEENHPVVCVSWNDAVAYTKWLSQKTKKVYRLPTEAEWEYVARGEGSGKWHFGNDESQLTYYAWYEDNSGKQTHGVGQKRPNEYGLYDMLGNVWEWTCSDYGEYEDKNKLELACSKNKNENKSLRGGSWYFNSTFTHYANRFYYTPLDRNNDLGFRVVRLFP</sequence>
<dbReference type="Pfam" id="PF00656">
    <property type="entry name" value="Peptidase_C14"/>
    <property type="match status" value="1"/>
</dbReference>
<dbReference type="InterPro" id="IPR011600">
    <property type="entry name" value="Pept_C14_caspase"/>
</dbReference>
<evidence type="ECO:0000313" key="2">
    <source>
        <dbReference type="EMBL" id="QGX04037.1"/>
    </source>
</evidence>
<dbReference type="AlphaFoldDB" id="A0A650GRF1"/>
<dbReference type="PANTHER" id="PTHR23150:SF19">
    <property type="entry name" value="FORMYLGLYCINE-GENERATING ENZYME"/>
    <property type="match status" value="1"/>
</dbReference>
<dbReference type="EMBL" id="CP018889">
    <property type="protein sequence ID" value="QGX04037.1"/>
    <property type="molecule type" value="Genomic_DNA"/>
</dbReference>
<dbReference type="InterPro" id="IPR051043">
    <property type="entry name" value="Sulfatase_Mod_Factor_Kinase"/>
</dbReference>
<protein>
    <submittedName>
        <fullName evidence="2">SUMF1/EgtB/PvdO family nonheme iron enzyme</fullName>
    </submittedName>
</protein>
<evidence type="ECO:0000313" key="3">
    <source>
        <dbReference type="Proteomes" id="UP000234271"/>
    </source>
</evidence>
<dbReference type="Gene3D" id="3.90.1580.10">
    <property type="entry name" value="paralog of FGE (formylglycine-generating enzyme)"/>
    <property type="match status" value="1"/>
</dbReference>
<feature type="domain" description="Caspase family p20" evidence="1">
    <location>
        <begin position="25"/>
        <end position="177"/>
    </location>
</feature>
<dbReference type="GO" id="GO:0006508">
    <property type="term" value="P:proteolysis"/>
    <property type="evidence" value="ECO:0007669"/>
    <property type="project" value="InterPro"/>
</dbReference>
<dbReference type="InterPro" id="IPR042095">
    <property type="entry name" value="SUMF_sf"/>
</dbReference>
<dbReference type="OrthoDB" id="9768004at2"/>
<dbReference type="Pfam" id="PF03781">
    <property type="entry name" value="FGE-sulfatase"/>
    <property type="match status" value="1"/>
</dbReference>
<dbReference type="InterPro" id="IPR016187">
    <property type="entry name" value="CTDL_fold"/>
</dbReference>
<keyword evidence="3" id="KW-1185">Reference proteome</keyword>
<name>A0A650GRF1_9GAMM</name>
<reference evidence="3" key="1">
    <citation type="submission" date="2016-12" db="EMBL/GenBank/DDBJ databases">
        <title>Complete Genome Sequence of Beggiatoa leptomitiformis D-401.</title>
        <authorList>
            <person name="Fomenkov A."/>
            <person name="Vincze T."/>
            <person name="Grabovich M."/>
            <person name="Anton B.P."/>
            <person name="Dubinina G."/>
            <person name="Orlova M."/>
            <person name="Belousova E."/>
            <person name="Roberts R.J."/>
        </authorList>
    </citation>
    <scope>NUCLEOTIDE SEQUENCE [LARGE SCALE GENOMIC DNA]</scope>
    <source>
        <strain evidence="3">D-401</strain>
    </source>
</reference>
<dbReference type="RefSeq" id="WP_062148809.1">
    <property type="nucleotide sequence ID" value="NZ_CP012373.2"/>
</dbReference>
<dbReference type="PROSITE" id="PS50208">
    <property type="entry name" value="CASPASE_P20"/>
    <property type="match status" value="1"/>
</dbReference>